<dbReference type="GO" id="GO:0005829">
    <property type="term" value="C:cytosol"/>
    <property type="evidence" value="ECO:0007669"/>
    <property type="project" value="TreeGrafter"/>
</dbReference>
<dbReference type="GO" id="GO:0004843">
    <property type="term" value="F:cysteine-type deubiquitinase activity"/>
    <property type="evidence" value="ECO:0007669"/>
    <property type="project" value="UniProtKB-EC"/>
</dbReference>
<evidence type="ECO:0000256" key="9">
    <source>
        <dbReference type="ARBA" id="ARBA00029910"/>
    </source>
</evidence>
<gene>
    <name evidence="15" type="primary">8232331</name>
    <name evidence="14" type="ORF">Phum_PHUM580730</name>
</gene>
<dbReference type="KEGG" id="phu:Phum_PHUM580730"/>
<evidence type="ECO:0000256" key="2">
    <source>
        <dbReference type="ARBA" id="ARBA00009085"/>
    </source>
</evidence>
<evidence type="ECO:0000256" key="3">
    <source>
        <dbReference type="ARBA" id="ARBA00012759"/>
    </source>
</evidence>
<dbReference type="CDD" id="cd02659">
    <property type="entry name" value="peptidase_C19C"/>
    <property type="match status" value="1"/>
</dbReference>
<dbReference type="GeneID" id="8232331"/>
<name>E0W1Z0_PEDHC</name>
<proteinExistence type="inferred from homology"/>
<dbReference type="InParanoid" id="E0W1Z0"/>
<keyword evidence="12" id="KW-0812">Transmembrane</keyword>
<keyword evidence="7" id="KW-0788">Thiol protease</keyword>
<feature type="region of interest" description="Disordered" evidence="11">
    <location>
        <begin position="505"/>
        <end position="539"/>
    </location>
</feature>
<dbReference type="InterPro" id="IPR028889">
    <property type="entry name" value="USP"/>
</dbReference>
<evidence type="ECO:0000256" key="10">
    <source>
        <dbReference type="ARBA" id="ARBA00032453"/>
    </source>
</evidence>
<dbReference type="GO" id="GO:0016579">
    <property type="term" value="P:protein deubiquitination"/>
    <property type="evidence" value="ECO:0007669"/>
    <property type="project" value="InterPro"/>
</dbReference>
<feature type="compositionally biased region" description="Polar residues" evidence="11">
    <location>
        <begin position="975"/>
        <end position="986"/>
    </location>
</feature>
<evidence type="ECO:0000256" key="5">
    <source>
        <dbReference type="ARBA" id="ARBA00022786"/>
    </source>
</evidence>
<feature type="domain" description="USP" evidence="13">
    <location>
        <begin position="268"/>
        <end position="625"/>
    </location>
</feature>
<keyword evidence="6 14" id="KW-0378">Hydrolase</keyword>
<evidence type="ECO:0000313" key="16">
    <source>
        <dbReference type="Proteomes" id="UP000009046"/>
    </source>
</evidence>
<feature type="transmembrane region" description="Helical" evidence="12">
    <location>
        <begin position="45"/>
        <end position="68"/>
    </location>
</feature>
<dbReference type="Pfam" id="PF00443">
    <property type="entry name" value="UCH"/>
    <property type="match status" value="1"/>
</dbReference>
<feature type="region of interest" description="Disordered" evidence="11">
    <location>
        <begin position="939"/>
        <end position="1031"/>
    </location>
</feature>
<dbReference type="GO" id="GO:0006508">
    <property type="term" value="P:proteolysis"/>
    <property type="evidence" value="ECO:0007669"/>
    <property type="project" value="UniProtKB-KW"/>
</dbReference>
<evidence type="ECO:0000313" key="15">
    <source>
        <dbReference type="EnsemblMetazoa" id="PHUM580730-PA"/>
    </source>
</evidence>
<evidence type="ECO:0000256" key="6">
    <source>
        <dbReference type="ARBA" id="ARBA00022801"/>
    </source>
</evidence>
<reference evidence="14" key="2">
    <citation type="submission" date="2007-04" db="EMBL/GenBank/DDBJ databases">
        <title>The genome of the human body louse.</title>
        <authorList>
            <consortium name="The Human Body Louse Genome Consortium"/>
            <person name="Kirkness E."/>
            <person name="Walenz B."/>
            <person name="Hass B."/>
            <person name="Bruggner R."/>
            <person name="Strausberg R."/>
        </authorList>
    </citation>
    <scope>NUCLEOTIDE SEQUENCE</scope>
    <source>
        <strain evidence="14">USDA</strain>
    </source>
</reference>
<evidence type="ECO:0000256" key="11">
    <source>
        <dbReference type="SAM" id="MobiDB-lite"/>
    </source>
</evidence>
<dbReference type="EMBL" id="DS235873">
    <property type="protein sequence ID" value="EEB19584.1"/>
    <property type="molecule type" value="Genomic_DNA"/>
</dbReference>
<dbReference type="HOGENOM" id="CLU_002928_0_0_1"/>
<dbReference type="GO" id="GO:0005634">
    <property type="term" value="C:nucleus"/>
    <property type="evidence" value="ECO:0007669"/>
    <property type="project" value="TreeGrafter"/>
</dbReference>
<dbReference type="PROSITE" id="PS00973">
    <property type="entry name" value="USP_2"/>
    <property type="match status" value="1"/>
</dbReference>
<keyword evidence="16" id="KW-1185">Reference proteome</keyword>
<feature type="compositionally biased region" description="Low complexity" evidence="11">
    <location>
        <begin position="940"/>
        <end position="949"/>
    </location>
</feature>
<dbReference type="CTD" id="8232331"/>
<dbReference type="VEuPathDB" id="VectorBase:PHUM580730"/>
<dbReference type="Pfam" id="PF19718">
    <property type="entry name" value="USP47_C"/>
    <property type="match status" value="1"/>
</dbReference>
<dbReference type="OMA" id="ERNTCKX"/>
<dbReference type="InterPro" id="IPR050164">
    <property type="entry name" value="Peptidase_C19"/>
</dbReference>
<dbReference type="eggNOG" id="KOG4598">
    <property type="taxonomic scope" value="Eukaryota"/>
</dbReference>
<dbReference type="PROSITE" id="PS50235">
    <property type="entry name" value="USP_3"/>
    <property type="match status" value="1"/>
</dbReference>
<dbReference type="PANTHER" id="PTHR24006">
    <property type="entry name" value="UBIQUITIN CARBOXYL-TERMINAL HYDROLASE"/>
    <property type="match status" value="1"/>
</dbReference>
<sequence length="1402" mass="160208">MDDWASIQSLSSTPIKNNVVNIFEQFKKNLIIGEQSGRKIPFKSLFATILIHLGRLLFHVVVTISGFFPTLVILSHIGGFILERWLEILYTPGIYVRFKKITVTALQDMVCALEEKKITCVIQYKDNFGPVEVTIDFPRSSTVADLYEEVGKRIRCHHEFFNLVLQQGNGNENAVHLSHCKSETIENVGFKIGPDEKNIVLLHTIPDPDVSKTYDLRMRSITSSPPTASGDHETPAVPPPPPPPLSSNVSDDCSSCSNARVRHEIGYVGLVNQAMTCYLNSLLQALYMTPEFRNALYNWEFDGSPNEEVKSIPYQLQKLFLNLQTSRKSAVETTELTRSFGWDSWEAWQQHDIQELCRVMFDTLEQKFKNTKQADLINRLYEGKMVDYVKCLECSTEKSREDTFLDIPLPVRPFGSNVAYGSVEEALRAFVQPETLEGNNQYHCDTCNKKCDAHKGLKFSKFPYLLTLHLKRFDFDFNTLHRIKLNDKVSFPEKLNLNSFICHKKGSEKSSESSPEDADDDEGIDMGQQHENEKNRCNAIPETTGPYVYELFSIMIHSGSAAGGHYYVYIKDFKDGEWYCFNDQNVARITYDDIRKTYGGGPIKGYYSGAYSSSTNAYMLMYRQIDRERNAFAMTVDEFPEHIKALHAKLEEQKELDSIVKDVNTYNCKLRIYCNCPNQNYLSESRIHIYNESTLKDALQMSYKRFNLEKLVPIERCRLVSYDKVRDSIICSFEGKEYEQVSDICNHYGNEFLLEIREEGEDFIMYKSGDINTIVILVNVETEDVNSPVVVRTNFSTTVKEYKEMVAKQLKLPSDAIVFALEKFYRRRLLQNDDSALKHEDFYDSIKVYVAPVCSSTSTTTTTTTTSPGEGFELQKHLTLNKLQKIVDKYEHVITLYITLPDVDSETLERLGIPPLDQSKPHSTNVPSKTACDELILNCQSSSRGPSPSSHRDPSPQPLPDPEDETAGQCVGPHSDQSASEDSSLTDSERTIVGEAPGDCLAQLSPNSSPADSDHVLSFEGETTSTTTTTNDCSLKRTDHYRSKLITGLHPSDDCENWDGDDESCHKNFNYFFKAVPYTDKLNQKCLKVFVDKRMLQKTFKQCLESFVGVSVENFKISRACSKNLDLDYSSISDTLDIYKDNEKLFIKLGRALKKGEYLVNIFLLSPNCDEPFKHLFEWIIAINSSVSQVKKEILDEMKRKCAIEIPYNRCRLRKKVWRTPTRPYLDGRTFDDLTNSWELFVQELPGDDPVTSPEQKLLTVRQFNPCAREPKPYEELVLNNDSFAEFKEKLSEMSGIPAEFIETGKAPGSFPSVDYWILTPHTEIEWCTAGSKTSSDDSVLSLYDESHLIFYRDSREKGNLFLMKDKKLLKDRRNRFYSPVKERPLKIYLDSPPKKDESDVD</sequence>
<dbReference type="SUPFAM" id="SSF54001">
    <property type="entry name" value="Cysteine proteinases"/>
    <property type="match status" value="1"/>
</dbReference>
<keyword evidence="5" id="KW-0833">Ubl conjugation pathway</keyword>
<evidence type="ECO:0000259" key="13">
    <source>
        <dbReference type="PROSITE" id="PS50235"/>
    </source>
</evidence>
<dbReference type="PANTHER" id="PTHR24006:SF702">
    <property type="entry name" value="UBIQUITIN CARBOXYL-TERMINAL HYDROLASE 47"/>
    <property type="match status" value="1"/>
</dbReference>
<evidence type="ECO:0000256" key="7">
    <source>
        <dbReference type="ARBA" id="ARBA00022807"/>
    </source>
</evidence>
<dbReference type="FunFam" id="3.90.70.10:FF:000008">
    <property type="entry name" value="Ubiquitin carboxyl-terminal hydrolase 47"/>
    <property type="match status" value="1"/>
</dbReference>
<keyword evidence="12" id="KW-0472">Membrane</keyword>
<dbReference type="Proteomes" id="UP000009046">
    <property type="component" value="Unassembled WGS sequence"/>
</dbReference>
<feature type="compositionally biased region" description="Pro residues" evidence="11">
    <location>
        <begin position="236"/>
        <end position="245"/>
    </location>
</feature>
<dbReference type="Pfam" id="PF25985">
    <property type="entry name" value="Ubiquitin_USP47_N"/>
    <property type="match status" value="1"/>
</dbReference>
<keyword evidence="4" id="KW-0645">Protease</keyword>
<evidence type="ECO:0000256" key="12">
    <source>
        <dbReference type="SAM" id="Phobius"/>
    </source>
</evidence>
<feature type="compositionally biased region" description="Acidic residues" evidence="11">
    <location>
        <begin position="514"/>
        <end position="524"/>
    </location>
</feature>
<protein>
    <recommendedName>
        <fullName evidence="8">Ubiquitin carboxyl-terminal hydrolase 47</fullName>
        <ecNumber evidence="3">3.4.19.12</ecNumber>
    </recommendedName>
    <alternativeName>
        <fullName evidence="9">Ubiquitin thioesterase 47</fullName>
    </alternativeName>
    <alternativeName>
        <fullName evidence="10">Ubiquitin-specific-processing protease 47</fullName>
    </alternativeName>
</protein>
<dbReference type="EMBL" id="AAZO01007069">
    <property type="status" value="NOT_ANNOTATED_CDS"/>
    <property type="molecule type" value="Genomic_DNA"/>
</dbReference>
<dbReference type="Gene3D" id="3.90.70.10">
    <property type="entry name" value="Cysteine proteinases"/>
    <property type="match status" value="1"/>
</dbReference>
<reference evidence="15" key="3">
    <citation type="submission" date="2021-02" db="UniProtKB">
        <authorList>
            <consortium name="EnsemblMetazoa"/>
        </authorList>
    </citation>
    <scope>IDENTIFICATION</scope>
    <source>
        <strain evidence="15">USDA</strain>
    </source>
</reference>
<keyword evidence="12" id="KW-1133">Transmembrane helix</keyword>
<dbReference type="EC" id="3.4.19.12" evidence="3"/>
<comment type="similarity">
    <text evidence="2">Belongs to the peptidase C19 family.</text>
</comment>
<dbReference type="InterPro" id="IPR045578">
    <property type="entry name" value="USP47_C"/>
</dbReference>
<dbReference type="PROSITE" id="PS00972">
    <property type="entry name" value="USP_1"/>
    <property type="match status" value="1"/>
</dbReference>
<dbReference type="EnsemblMetazoa" id="PHUM580730-RA">
    <property type="protein sequence ID" value="PHUM580730-PA"/>
    <property type="gene ID" value="PHUM580730"/>
</dbReference>
<dbReference type="OrthoDB" id="289038at2759"/>
<dbReference type="InterPro" id="IPR018200">
    <property type="entry name" value="USP_CS"/>
</dbReference>
<dbReference type="InterPro" id="IPR038765">
    <property type="entry name" value="Papain-like_cys_pep_sf"/>
</dbReference>
<reference evidence="14" key="1">
    <citation type="submission" date="2007-04" db="EMBL/GenBank/DDBJ databases">
        <title>Annotation of Pediculus humanus corporis strain USDA.</title>
        <authorList>
            <person name="Kirkness E."/>
            <person name="Hannick L."/>
            <person name="Hass B."/>
            <person name="Bruggner R."/>
            <person name="Lawson D."/>
            <person name="Bidwell S."/>
            <person name="Joardar V."/>
            <person name="Caler E."/>
            <person name="Walenz B."/>
            <person name="Inman J."/>
            <person name="Schobel S."/>
            <person name="Galinsky K."/>
            <person name="Amedeo P."/>
            <person name="Strausberg R."/>
        </authorList>
    </citation>
    <scope>NUCLEOTIDE SEQUENCE</scope>
    <source>
        <strain evidence="14">USDA</strain>
    </source>
</reference>
<comment type="catalytic activity">
    <reaction evidence="1">
        <text>Thiol-dependent hydrolysis of ester, thioester, amide, peptide and isopeptide bonds formed by the C-terminal Gly of ubiquitin (a 76-residue protein attached to proteins as an intracellular targeting signal).</text>
        <dbReference type="EC" id="3.4.19.12"/>
    </reaction>
</comment>
<dbReference type="InterPro" id="IPR001394">
    <property type="entry name" value="Peptidase_C19_UCH"/>
</dbReference>
<evidence type="ECO:0000313" key="14">
    <source>
        <dbReference type="EMBL" id="EEB19584.1"/>
    </source>
</evidence>
<evidence type="ECO:0000256" key="4">
    <source>
        <dbReference type="ARBA" id="ARBA00022670"/>
    </source>
</evidence>
<evidence type="ECO:0000256" key="1">
    <source>
        <dbReference type="ARBA" id="ARBA00000707"/>
    </source>
</evidence>
<organism>
    <name type="scientific">Pediculus humanus subsp. corporis</name>
    <name type="common">Body louse</name>
    <dbReference type="NCBI Taxonomy" id="121224"/>
    <lineage>
        <taxon>Eukaryota</taxon>
        <taxon>Metazoa</taxon>
        <taxon>Ecdysozoa</taxon>
        <taxon>Arthropoda</taxon>
        <taxon>Hexapoda</taxon>
        <taxon>Insecta</taxon>
        <taxon>Pterygota</taxon>
        <taxon>Neoptera</taxon>
        <taxon>Paraneoptera</taxon>
        <taxon>Psocodea</taxon>
        <taxon>Troctomorpha</taxon>
        <taxon>Phthiraptera</taxon>
        <taxon>Anoplura</taxon>
        <taxon>Pediculidae</taxon>
        <taxon>Pediculus</taxon>
    </lineage>
</organism>
<accession>E0W1Z0</accession>
<dbReference type="RefSeq" id="XP_002432322.1">
    <property type="nucleotide sequence ID" value="XM_002432277.1"/>
</dbReference>
<feature type="region of interest" description="Disordered" evidence="11">
    <location>
        <begin position="220"/>
        <end position="252"/>
    </location>
</feature>
<dbReference type="FunCoup" id="E0W1Z0">
    <property type="interactions" value="2271"/>
</dbReference>
<dbReference type="STRING" id="121224.E0W1Z0"/>
<evidence type="ECO:0000256" key="8">
    <source>
        <dbReference type="ARBA" id="ARBA00026136"/>
    </source>
</evidence>